<evidence type="ECO:0000259" key="9">
    <source>
        <dbReference type="PROSITE" id="PS52035"/>
    </source>
</evidence>
<dbReference type="SMART" id="SM00631">
    <property type="entry name" value="Zn_pept"/>
    <property type="match status" value="1"/>
</dbReference>
<keyword evidence="7" id="KW-0325">Glycoprotein</keyword>
<evidence type="ECO:0000256" key="7">
    <source>
        <dbReference type="ARBA" id="ARBA00023180"/>
    </source>
</evidence>
<dbReference type="CDD" id="cd11308">
    <property type="entry name" value="Peptidase_M14NE-CP-C_like"/>
    <property type="match status" value="1"/>
</dbReference>
<keyword evidence="11" id="KW-1185">Reference proteome</keyword>
<dbReference type="SUPFAM" id="SSF49464">
    <property type="entry name" value="Carboxypeptidase regulatory domain-like"/>
    <property type="match status" value="1"/>
</dbReference>
<evidence type="ECO:0000313" key="11">
    <source>
        <dbReference type="Proteomes" id="UP001431783"/>
    </source>
</evidence>
<reference evidence="10 11" key="1">
    <citation type="submission" date="2023-03" db="EMBL/GenBank/DDBJ databases">
        <title>Genome insight into feeding habits of ladybird beetles.</title>
        <authorList>
            <person name="Li H.-S."/>
            <person name="Huang Y.-H."/>
            <person name="Pang H."/>
        </authorList>
    </citation>
    <scope>NUCLEOTIDE SEQUENCE [LARGE SCALE GENOMIC DNA]</scope>
    <source>
        <strain evidence="10">SYSU_2023b</strain>
        <tissue evidence="10">Whole body</tissue>
    </source>
</reference>
<dbReference type="Pfam" id="PF13620">
    <property type="entry name" value="CarboxypepD_reg"/>
    <property type="match status" value="1"/>
</dbReference>
<comment type="caution">
    <text evidence="10">The sequence shown here is derived from an EMBL/GenBank/DDBJ whole genome shotgun (WGS) entry which is preliminary data.</text>
</comment>
<dbReference type="EMBL" id="JARQZJ010000018">
    <property type="protein sequence ID" value="KAK9873380.1"/>
    <property type="molecule type" value="Genomic_DNA"/>
</dbReference>
<evidence type="ECO:0000256" key="6">
    <source>
        <dbReference type="ARBA" id="ARBA00022833"/>
    </source>
</evidence>
<dbReference type="Pfam" id="PF00246">
    <property type="entry name" value="Peptidase_M14"/>
    <property type="match status" value="1"/>
</dbReference>
<protein>
    <recommendedName>
        <fullName evidence="9">Peptidase M14 domain-containing protein</fullName>
    </recommendedName>
</protein>
<sequence>MTVIQPFNGFSITRDLHFLPTMNPDGFAVSHEGMCVGEYGRKNGKHGDVEDLNRNFPDIFHINRIPRQPETKAVMKWLDDIPFILSAGLHGGAVVANYPFDTVKEQTSHPINPPSITPDDDVFKHLATVYAQNHLTMHKGIVCDDGKKFTNGITNGAAWYMFSGGMQDYNYAHGCMELTLEISCCKFPRANKLPGLWQENKIALLYYVMEAHRGLTGQILDSITESPVVKADIQIIGRNMTFHPSKNGEFWRLLLPGEYKIQVKSPGYYTAEQKFSVKNYSGEQLPSLTRLKILLLNSTVPTTPKPEIVTIPPNTEKNRRIEDDVPKSTETTTLSEFDLLFKLQHSLDSSFSENNKGFRKDIFSCFLSMLTIEVFLLVIL</sequence>
<dbReference type="GO" id="GO:0006518">
    <property type="term" value="P:peptide metabolic process"/>
    <property type="evidence" value="ECO:0007669"/>
    <property type="project" value="TreeGrafter"/>
</dbReference>
<comment type="cofactor">
    <cofactor evidence="1">
        <name>Zn(2+)</name>
        <dbReference type="ChEBI" id="CHEBI:29105"/>
    </cofactor>
</comment>
<keyword evidence="3" id="KW-0645">Protease</keyword>
<dbReference type="GO" id="GO:0004181">
    <property type="term" value="F:metallocarboxypeptidase activity"/>
    <property type="evidence" value="ECO:0007669"/>
    <property type="project" value="InterPro"/>
</dbReference>
<dbReference type="InterPro" id="IPR057247">
    <property type="entry name" value="CARBOXYPEPT_ZN_2"/>
</dbReference>
<dbReference type="Proteomes" id="UP001431783">
    <property type="component" value="Unassembled WGS sequence"/>
</dbReference>
<dbReference type="PANTHER" id="PTHR11532:SF84">
    <property type="entry name" value="CARBOXYPEPTIDASE M"/>
    <property type="match status" value="1"/>
</dbReference>
<dbReference type="GO" id="GO:0008270">
    <property type="term" value="F:zinc ion binding"/>
    <property type="evidence" value="ECO:0007669"/>
    <property type="project" value="InterPro"/>
</dbReference>
<dbReference type="PROSITE" id="PS52035">
    <property type="entry name" value="PEPTIDASE_M14"/>
    <property type="match status" value="1"/>
</dbReference>
<dbReference type="InterPro" id="IPR000834">
    <property type="entry name" value="Peptidase_M14"/>
</dbReference>
<dbReference type="GO" id="GO:0016485">
    <property type="term" value="P:protein processing"/>
    <property type="evidence" value="ECO:0007669"/>
    <property type="project" value="TreeGrafter"/>
</dbReference>
<dbReference type="Gene3D" id="3.40.630.10">
    <property type="entry name" value="Zn peptidases"/>
    <property type="match status" value="1"/>
</dbReference>
<dbReference type="GO" id="GO:0005615">
    <property type="term" value="C:extracellular space"/>
    <property type="evidence" value="ECO:0007669"/>
    <property type="project" value="TreeGrafter"/>
</dbReference>
<evidence type="ECO:0000313" key="10">
    <source>
        <dbReference type="EMBL" id="KAK9873380.1"/>
    </source>
</evidence>
<dbReference type="InterPro" id="IPR008969">
    <property type="entry name" value="CarboxyPept-like_regulatory"/>
</dbReference>
<dbReference type="PANTHER" id="PTHR11532">
    <property type="entry name" value="PROTEASE M14 CARBOXYPEPTIDASE"/>
    <property type="match status" value="1"/>
</dbReference>
<feature type="domain" description="Peptidase M14" evidence="9">
    <location>
        <begin position="1"/>
        <end position="211"/>
    </location>
</feature>
<proteinExistence type="inferred from homology"/>
<evidence type="ECO:0000256" key="5">
    <source>
        <dbReference type="ARBA" id="ARBA00022801"/>
    </source>
</evidence>
<gene>
    <name evidence="10" type="ORF">WA026_022185</name>
</gene>
<dbReference type="PROSITE" id="PS00133">
    <property type="entry name" value="CARBOXYPEPT_ZN_2"/>
    <property type="match status" value="1"/>
</dbReference>
<name>A0AAW1TZR4_9CUCU</name>
<feature type="active site" description="Proton donor/acceptor" evidence="8">
    <location>
        <position position="181"/>
    </location>
</feature>
<dbReference type="Gene3D" id="2.60.40.1120">
    <property type="entry name" value="Carboxypeptidase-like, regulatory domain"/>
    <property type="match status" value="1"/>
</dbReference>
<keyword evidence="4" id="KW-0479">Metal-binding</keyword>
<dbReference type="SUPFAM" id="SSF53187">
    <property type="entry name" value="Zn-dependent exopeptidases"/>
    <property type="match status" value="1"/>
</dbReference>
<keyword evidence="6" id="KW-0862">Zinc</keyword>
<dbReference type="AlphaFoldDB" id="A0AAW1TZR4"/>
<evidence type="ECO:0000256" key="3">
    <source>
        <dbReference type="ARBA" id="ARBA00022645"/>
    </source>
</evidence>
<keyword evidence="5" id="KW-0378">Hydrolase</keyword>
<accession>A0AAW1TZR4</accession>
<evidence type="ECO:0000256" key="2">
    <source>
        <dbReference type="ARBA" id="ARBA00005988"/>
    </source>
</evidence>
<evidence type="ECO:0000256" key="1">
    <source>
        <dbReference type="ARBA" id="ARBA00001947"/>
    </source>
</evidence>
<comment type="similarity">
    <text evidence="2 8">Belongs to the peptidase M14 family.</text>
</comment>
<evidence type="ECO:0000256" key="8">
    <source>
        <dbReference type="PROSITE-ProRule" id="PRU01379"/>
    </source>
</evidence>
<dbReference type="InterPro" id="IPR050753">
    <property type="entry name" value="Peptidase_M14_domain"/>
</dbReference>
<keyword evidence="3" id="KW-0121">Carboxypeptidase</keyword>
<evidence type="ECO:0000256" key="4">
    <source>
        <dbReference type="ARBA" id="ARBA00022723"/>
    </source>
</evidence>
<organism evidence="10 11">
    <name type="scientific">Henosepilachna vigintioctopunctata</name>
    <dbReference type="NCBI Taxonomy" id="420089"/>
    <lineage>
        <taxon>Eukaryota</taxon>
        <taxon>Metazoa</taxon>
        <taxon>Ecdysozoa</taxon>
        <taxon>Arthropoda</taxon>
        <taxon>Hexapoda</taxon>
        <taxon>Insecta</taxon>
        <taxon>Pterygota</taxon>
        <taxon>Neoptera</taxon>
        <taxon>Endopterygota</taxon>
        <taxon>Coleoptera</taxon>
        <taxon>Polyphaga</taxon>
        <taxon>Cucujiformia</taxon>
        <taxon>Coccinelloidea</taxon>
        <taxon>Coccinellidae</taxon>
        <taxon>Epilachninae</taxon>
        <taxon>Epilachnini</taxon>
        <taxon>Henosepilachna</taxon>
    </lineage>
</organism>